<dbReference type="GO" id="GO:0003700">
    <property type="term" value="F:DNA-binding transcription factor activity"/>
    <property type="evidence" value="ECO:0007669"/>
    <property type="project" value="TreeGrafter"/>
</dbReference>
<reference evidence="5 6" key="2">
    <citation type="submission" date="2019-09" db="EMBL/GenBank/DDBJ databases">
        <authorList>
            <person name="Jin C."/>
        </authorList>
    </citation>
    <scope>NUCLEOTIDE SEQUENCE [LARGE SCALE GENOMIC DNA]</scope>
    <source>
        <strain evidence="5 6">AN110305</strain>
    </source>
</reference>
<dbReference type="PROSITE" id="PS50932">
    <property type="entry name" value="HTH_LACI_2"/>
    <property type="match status" value="1"/>
</dbReference>
<evidence type="ECO:0000256" key="1">
    <source>
        <dbReference type="ARBA" id="ARBA00023015"/>
    </source>
</evidence>
<dbReference type="PANTHER" id="PTHR30146:SF153">
    <property type="entry name" value="LACTOSE OPERON REPRESSOR"/>
    <property type="match status" value="1"/>
</dbReference>
<dbReference type="InterPro" id="IPR000843">
    <property type="entry name" value="HTH_LacI"/>
</dbReference>
<evidence type="ECO:0000259" key="4">
    <source>
        <dbReference type="PROSITE" id="PS50932"/>
    </source>
</evidence>
<keyword evidence="6" id="KW-1185">Reference proteome</keyword>
<dbReference type="PANTHER" id="PTHR30146">
    <property type="entry name" value="LACI-RELATED TRANSCRIPTIONAL REPRESSOR"/>
    <property type="match status" value="1"/>
</dbReference>
<dbReference type="InterPro" id="IPR046335">
    <property type="entry name" value="LacI/GalR-like_sensor"/>
</dbReference>
<dbReference type="InterPro" id="IPR010982">
    <property type="entry name" value="Lambda_DNA-bd_dom_sf"/>
</dbReference>
<dbReference type="RefSeq" id="WP_149849923.1">
    <property type="nucleotide sequence ID" value="NZ_VUOB01000022.1"/>
</dbReference>
<reference evidence="5 6" key="1">
    <citation type="submission" date="2019-09" db="EMBL/GenBank/DDBJ databases">
        <title>Goodfellowia gen. nov., a new genus of the Pseudonocardineae related to Actinoalloteichus, containing Goodfellowia coeruleoviolacea gen. nov., comb. nov. gen. nov., comb. nov.</title>
        <authorList>
            <person name="Labeda D."/>
        </authorList>
    </citation>
    <scope>NUCLEOTIDE SEQUENCE [LARGE SCALE GENOMIC DNA]</scope>
    <source>
        <strain evidence="5 6">AN110305</strain>
    </source>
</reference>
<gene>
    <name evidence="5" type="ORF">F0L68_13805</name>
</gene>
<evidence type="ECO:0000256" key="3">
    <source>
        <dbReference type="ARBA" id="ARBA00023163"/>
    </source>
</evidence>
<dbReference type="InterPro" id="IPR028082">
    <property type="entry name" value="Peripla_BP_I"/>
</dbReference>
<keyword evidence="3" id="KW-0804">Transcription</keyword>
<dbReference type="SMART" id="SM00354">
    <property type="entry name" value="HTH_LACI"/>
    <property type="match status" value="1"/>
</dbReference>
<dbReference type="Pfam" id="PF00356">
    <property type="entry name" value="LacI"/>
    <property type="match status" value="1"/>
</dbReference>
<keyword evidence="1" id="KW-0805">Transcription regulation</keyword>
<dbReference type="Gene3D" id="3.40.50.2300">
    <property type="match status" value="2"/>
</dbReference>
<proteinExistence type="predicted"/>
<keyword evidence="2" id="KW-0238">DNA-binding</keyword>
<dbReference type="Proteomes" id="UP000323454">
    <property type="component" value="Unassembled WGS sequence"/>
</dbReference>
<dbReference type="PROSITE" id="PS00356">
    <property type="entry name" value="HTH_LACI_1"/>
    <property type="match status" value="1"/>
</dbReference>
<organism evidence="5 6">
    <name type="scientific">Solihabitans fulvus</name>
    <dbReference type="NCBI Taxonomy" id="1892852"/>
    <lineage>
        <taxon>Bacteria</taxon>
        <taxon>Bacillati</taxon>
        <taxon>Actinomycetota</taxon>
        <taxon>Actinomycetes</taxon>
        <taxon>Pseudonocardiales</taxon>
        <taxon>Pseudonocardiaceae</taxon>
        <taxon>Solihabitans</taxon>
    </lineage>
</organism>
<sequence length="360" mass="38173">MSGLAEIARAAGVSISTVSRVLNRKAGVNEETRLRVLGVLAELPYTPRGLGALQRTGVIGLLVPELSNPVFPAFAEALETRAARLGYSSLLCNTRAASVRRDNGNGSGAAMGEAAMGEEEYVRMLLARGVEGMVFVSPEITNVEVPVGEAPRPSYYAKLLDDGVQMVFLNGATPALDVPDVTVDEQLAGYTATRHLIELGHRRIGFVSGPARSLPSRLKRAGWAAALEEHGLPADAEFVAHAPFGAEGGGTAVAELLDTVRPTAVICSSDHMALGVLREAHQRGLSVPGDLSVVGFDDIPLAAYSSPALTTLAQPIEEMAAAAVDELVHRLDPDRRRPSGNYTRVFRPRLVLRESTSAPR</sequence>
<dbReference type="CDD" id="cd01392">
    <property type="entry name" value="HTH_LacI"/>
    <property type="match status" value="1"/>
</dbReference>
<feature type="domain" description="HTH lacI-type" evidence="4">
    <location>
        <begin position="2"/>
        <end position="56"/>
    </location>
</feature>
<name>A0A5B2XHQ1_9PSEU</name>
<dbReference type="EMBL" id="VUOB01000022">
    <property type="protein sequence ID" value="KAA2262340.1"/>
    <property type="molecule type" value="Genomic_DNA"/>
</dbReference>
<dbReference type="OrthoDB" id="3595338at2"/>
<dbReference type="CDD" id="cd06267">
    <property type="entry name" value="PBP1_LacI_sugar_binding-like"/>
    <property type="match status" value="1"/>
</dbReference>
<dbReference type="AlphaFoldDB" id="A0A5B2XHQ1"/>
<dbReference type="GO" id="GO:0000976">
    <property type="term" value="F:transcription cis-regulatory region binding"/>
    <property type="evidence" value="ECO:0007669"/>
    <property type="project" value="TreeGrafter"/>
</dbReference>
<evidence type="ECO:0000313" key="6">
    <source>
        <dbReference type="Proteomes" id="UP000323454"/>
    </source>
</evidence>
<comment type="caution">
    <text evidence="5">The sequence shown here is derived from an EMBL/GenBank/DDBJ whole genome shotgun (WGS) entry which is preliminary data.</text>
</comment>
<dbReference type="Gene3D" id="1.10.260.40">
    <property type="entry name" value="lambda repressor-like DNA-binding domains"/>
    <property type="match status" value="1"/>
</dbReference>
<dbReference type="Pfam" id="PF13377">
    <property type="entry name" value="Peripla_BP_3"/>
    <property type="match status" value="1"/>
</dbReference>
<evidence type="ECO:0000256" key="2">
    <source>
        <dbReference type="ARBA" id="ARBA00023125"/>
    </source>
</evidence>
<dbReference type="SUPFAM" id="SSF53822">
    <property type="entry name" value="Periplasmic binding protein-like I"/>
    <property type="match status" value="1"/>
</dbReference>
<evidence type="ECO:0000313" key="5">
    <source>
        <dbReference type="EMBL" id="KAA2262340.1"/>
    </source>
</evidence>
<accession>A0A5B2XHQ1</accession>
<protein>
    <submittedName>
        <fullName evidence="5">LacI family transcriptional regulator</fullName>
    </submittedName>
</protein>
<dbReference type="SUPFAM" id="SSF47413">
    <property type="entry name" value="lambda repressor-like DNA-binding domains"/>
    <property type="match status" value="1"/>
</dbReference>